<accession>A0A0E9UWN0</accession>
<dbReference type="EMBL" id="GBXM01038318">
    <property type="protein sequence ID" value="JAH70259.1"/>
    <property type="molecule type" value="Transcribed_RNA"/>
</dbReference>
<evidence type="ECO:0000256" key="1">
    <source>
        <dbReference type="SAM" id="MobiDB-lite"/>
    </source>
</evidence>
<reference evidence="2" key="2">
    <citation type="journal article" date="2015" name="Fish Shellfish Immunol.">
        <title>Early steps in the European eel (Anguilla anguilla)-Vibrio vulnificus interaction in the gills: Role of the RtxA13 toxin.</title>
        <authorList>
            <person name="Callol A."/>
            <person name="Pajuelo D."/>
            <person name="Ebbesson L."/>
            <person name="Teles M."/>
            <person name="MacKenzie S."/>
            <person name="Amaro C."/>
        </authorList>
    </citation>
    <scope>NUCLEOTIDE SEQUENCE</scope>
</reference>
<name>A0A0E9UWN0_ANGAN</name>
<reference evidence="2" key="1">
    <citation type="submission" date="2014-11" db="EMBL/GenBank/DDBJ databases">
        <authorList>
            <person name="Amaro Gonzalez C."/>
        </authorList>
    </citation>
    <scope>NUCLEOTIDE SEQUENCE</scope>
</reference>
<organism evidence="2">
    <name type="scientific">Anguilla anguilla</name>
    <name type="common">European freshwater eel</name>
    <name type="synonym">Muraena anguilla</name>
    <dbReference type="NCBI Taxonomy" id="7936"/>
    <lineage>
        <taxon>Eukaryota</taxon>
        <taxon>Metazoa</taxon>
        <taxon>Chordata</taxon>
        <taxon>Craniata</taxon>
        <taxon>Vertebrata</taxon>
        <taxon>Euteleostomi</taxon>
        <taxon>Actinopterygii</taxon>
        <taxon>Neopterygii</taxon>
        <taxon>Teleostei</taxon>
        <taxon>Anguilliformes</taxon>
        <taxon>Anguillidae</taxon>
        <taxon>Anguilla</taxon>
    </lineage>
</organism>
<protein>
    <submittedName>
        <fullName evidence="2">Uncharacterized protein</fullName>
    </submittedName>
</protein>
<dbReference type="AlphaFoldDB" id="A0A0E9UWN0"/>
<evidence type="ECO:0000313" key="2">
    <source>
        <dbReference type="EMBL" id="JAH70259.1"/>
    </source>
</evidence>
<feature type="region of interest" description="Disordered" evidence="1">
    <location>
        <begin position="1"/>
        <end position="21"/>
    </location>
</feature>
<feature type="compositionally biased region" description="Basic and acidic residues" evidence="1">
    <location>
        <begin position="10"/>
        <end position="21"/>
    </location>
</feature>
<proteinExistence type="predicted"/>
<sequence length="41" mass="4659">MCLSVSGQQGERERERESTKGQERECVLCAYYSTCETVKLA</sequence>